<gene>
    <name evidence="3" type="ORF">SAMN04487984_1017</name>
</gene>
<keyword evidence="4" id="KW-1185">Reference proteome</keyword>
<accession>A0A1W1Z043</accession>
<dbReference type="InterPro" id="IPR001387">
    <property type="entry name" value="Cro/C1-type_HTH"/>
</dbReference>
<dbReference type="SUPFAM" id="SSF47413">
    <property type="entry name" value="lambda repressor-like DNA-binding domains"/>
    <property type="match status" value="1"/>
</dbReference>
<feature type="region of interest" description="Disordered" evidence="1">
    <location>
        <begin position="1"/>
        <end position="21"/>
    </location>
</feature>
<dbReference type="CDD" id="cd00093">
    <property type="entry name" value="HTH_XRE"/>
    <property type="match status" value="1"/>
</dbReference>
<dbReference type="EMBL" id="FWXK01000005">
    <property type="protein sequence ID" value="SMC41756.1"/>
    <property type="molecule type" value="Genomic_DNA"/>
</dbReference>
<dbReference type="OrthoDB" id="2134885at2"/>
<protein>
    <submittedName>
        <fullName evidence="3">Helix-turn-helix</fullName>
    </submittedName>
</protein>
<dbReference type="PROSITE" id="PS50943">
    <property type="entry name" value="HTH_CROC1"/>
    <property type="match status" value="1"/>
</dbReference>
<name>A0A1W1Z043_9LACT</name>
<dbReference type="RefSeq" id="WP_084099149.1">
    <property type="nucleotide sequence ID" value="NZ_FWXK01000005.1"/>
</dbReference>
<dbReference type="GO" id="GO:0003677">
    <property type="term" value="F:DNA binding"/>
    <property type="evidence" value="ECO:0007669"/>
    <property type="project" value="InterPro"/>
</dbReference>
<dbReference type="InterPro" id="IPR010982">
    <property type="entry name" value="Lambda_DNA-bd_dom_sf"/>
</dbReference>
<dbReference type="Proteomes" id="UP000243884">
    <property type="component" value="Unassembled WGS sequence"/>
</dbReference>
<feature type="compositionally biased region" description="Basic and acidic residues" evidence="1">
    <location>
        <begin position="8"/>
        <end position="20"/>
    </location>
</feature>
<evidence type="ECO:0000259" key="2">
    <source>
        <dbReference type="PROSITE" id="PS50943"/>
    </source>
</evidence>
<evidence type="ECO:0000256" key="1">
    <source>
        <dbReference type="SAM" id="MobiDB-lite"/>
    </source>
</evidence>
<evidence type="ECO:0000313" key="4">
    <source>
        <dbReference type="Proteomes" id="UP000243884"/>
    </source>
</evidence>
<dbReference type="Gene3D" id="1.10.260.40">
    <property type="entry name" value="lambda repressor-like DNA-binding domains"/>
    <property type="match status" value="1"/>
</dbReference>
<dbReference type="SMART" id="SM00530">
    <property type="entry name" value="HTH_XRE"/>
    <property type="match status" value="1"/>
</dbReference>
<dbReference type="STRING" id="371602.SAMN04487984_1017"/>
<evidence type="ECO:0000313" key="3">
    <source>
        <dbReference type="EMBL" id="SMC41756.1"/>
    </source>
</evidence>
<dbReference type="AlphaFoldDB" id="A0A1W1Z043"/>
<reference evidence="4" key="1">
    <citation type="submission" date="2017-04" db="EMBL/GenBank/DDBJ databases">
        <authorList>
            <person name="Varghese N."/>
            <person name="Submissions S."/>
        </authorList>
    </citation>
    <scope>NUCLEOTIDE SEQUENCE [LARGE SCALE GENOMIC DNA]</scope>
    <source>
        <strain evidence="4">DSM 21500</strain>
    </source>
</reference>
<sequence>MTENGGARIDKQAARDRATDKSSQILLKIRQSKNLSQAQLAEISGRKQSYISRVESKQQNISLSTLEEIVGSVGGTLHMSIDL</sequence>
<dbReference type="Pfam" id="PF01381">
    <property type="entry name" value="HTH_3"/>
    <property type="match status" value="1"/>
</dbReference>
<feature type="domain" description="HTH cro/C1-type" evidence="2">
    <location>
        <begin position="26"/>
        <end position="69"/>
    </location>
</feature>
<proteinExistence type="predicted"/>
<organism evidence="3 4">
    <name type="scientific">Aerococcus suis</name>
    <dbReference type="NCBI Taxonomy" id="371602"/>
    <lineage>
        <taxon>Bacteria</taxon>
        <taxon>Bacillati</taxon>
        <taxon>Bacillota</taxon>
        <taxon>Bacilli</taxon>
        <taxon>Lactobacillales</taxon>
        <taxon>Aerococcaceae</taxon>
        <taxon>Aerococcus</taxon>
    </lineage>
</organism>